<dbReference type="InParanoid" id="A0A059BJJ0"/>
<reference evidence="1" key="1">
    <citation type="submission" date="2013-07" db="EMBL/GenBank/DDBJ databases">
        <title>The genome of Eucalyptus grandis.</title>
        <authorList>
            <person name="Schmutz J."/>
            <person name="Hayes R."/>
            <person name="Myburg A."/>
            <person name="Tuskan G."/>
            <person name="Grattapaglia D."/>
            <person name="Rokhsar D.S."/>
        </authorList>
    </citation>
    <scope>NUCLEOTIDE SEQUENCE</scope>
    <source>
        <tissue evidence="1">Leaf extractions</tissue>
    </source>
</reference>
<sequence length="87" mass="9728">MNQIGDTSRVNVYDTTNWSHPISMYGSDVSEDYLEHLGNVLSTNGIAREEGLNSLSYEGKPHGTRWEPSTARTNSPFVLLVGTYDYN</sequence>
<dbReference type="Gramene" id="KCW66036">
    <property type="protein sequence ID" value="KCW66036"/>
    <property type="gene ID" value="EUGRSUZ_G03329"/>
</dbReference>
<protein>
    <submittedName>
        <fullName evidence="1">Uncharacterized protein</fullName>
    </submittedName>
</protein>
<gene>
    <name evidence="1" type="ORF">EUGRSUZ_G03329</name>
</gene>
<name>A0A059BJJ0_EUCGR</name>
<organism evidence="1">
    <name type="scientific">Eucalyptus grandis</name>
    <name type="common">Flooded gum</name>
    <dbReference type="NCBI Taxonomy" id="71139"/>
    <lineage>
        <taxon>Eukaryota</taxon>
        <taxon>Viridiplantae</taxon>
        <taxon>Streptophyta</taxon>
        <taxon>Embryophyta</taxon>
        <taxon>Tracheophyta</taxon>
        <taxon>Spermatophyta</taxon>
        <taxon>Magnoliopsida</taxon>
        <taxon>eudicotyledons</taxon>
        <taxon>Gunneridae</taxon>
        <taxon>Pentapetalae</taxon>
        <taxon>rosids</taxon>
        <taxon>malvids</taxon>
        <taxon>Myrtales</taxon>
        <taxon>Myrtaceae</taxon>
        <taxon>Myrtoideae</taxon>
        <taxon>Eucalypteae</taxon>
        <taxon>Eucalyptus</taxon>
    </lineage>
</organism>
<proteinExistence type="predicted"/>
<accession>A0A059BJJ0</accession>
<evidence type="ECO:0000313" key="1">
    <source>
        <dbReference type="EMBL" id="KCW66036.1"/>
    </source>
</evidence>
<dbReference type="AlphaFoldDB" id="A0A059BJJ0"/>
<dbReference type="EMBL" id="KK198759">
    <property type="protein sequence ID" value="KCW66036.1"/>
    <property type="molecule type" value="Genomic_DNA"/>
</dbReference>